<reference evidence="2 3" key="1">
    <citation type="journal article" date="2023" name="Elife">
        <title>Identification of key yeast species and microbe-microbe interactions impacting larval growth of Drosophila in the wild.</title>
        <authorList>
            <person name="Mure A."/>
            <person name="Sugiura Y."/>
            <person name="Maeda R."/>
            <person name="Honda K."/>
            <person name="Sakurai N."/>
            <person name="Takahashi Y."/>
            <person name="Watada M."/>
            <person name="Katoh T."/>
            <person name="Gotoh A."/>
            <person name="Gotoh Y."/>
            <person name="Taniguchi I."/>
            <person name="Nakamura K."/>
            <person name="Hayashi T."/>
            <person name="Katayama T."/>
            <person name="Uemura T."/>
            <person name="Hattori Y."/>
        </authorList>
    </citation>
    <scope>NUCLEOTIDE SEQUENCE [LARGE SCALE GENOMIC DNA]</scope>
    <source>
        <strain evidence="2 3">KH-74</strain>
    </source>
</reference>
<evidence type="ECO:0000313" key="3">
    <source>
        <dbReference type="Proteomes" id="UP001377567"/>
    </source>
</evidence>
<feature type="compositionally biased region" description="Gly residues" evidence="1">
    <location>
        <begin position="173"/>
        <end position="182"/>
    </location>
</feature>
<feature type="region of interest" description="Disordered" evidence="1">
    <location>
        <begin position="98"/>
        <end position="124"/>
    </location>
</feature>
<feature type="compositionally biased region" description="Polar residues" evidence="1">
    <location>
        <begin position="314"/>
        <end position="338"/>
    </location>
</feature>
<name>A0AAV5S221_MAUHU</name>
<feature type="region of interest" description="Disordered" evidence="1">
    <location>
        <begin position="214"/>
        <end position="251"/>
    </location>
</feature>
<dbReference type="AlphaFoldDB" id="A0AAV5S221"/>
<protein>
    <submittedName>
        <fullName evidence="2">Dal82 protein</fullName>
    </submittedName>
</protein>
<feature type="compositionally biased region" description="Basic residues" evidence="1">
    <location>
        <begin position="420"/>
        <end position="435"/>
    </location>
</feature>
<feature type="compositionally biased region" description="Low complexity" evidence="1">
    <location>
        <begin position="161"/>
        <end position="172"/>
    </location>
</feature>
<comment type="caution">
    <text evidence="2">The sequence shown here is derived from an EMBL/GenBank/DDBJ whole genome shotgun (WGS) entry which is preliminary data.</text>
</comment>
<dbReference type="EMBL" id="BTGD01000011">
    <property type="protein sequence ID" value="GMM57342.1"/>
    <property type="molecule type" value="Genomic_DNA"/>
</dbReference>
<sequence length="435" mass="47406">MHTFTKGERMTESIDLLLELLDVHKPHLKPYSGRLKSWLELLGEYNSIAGTHYKQSRTLKKRFERVVQAYKADRSRIVCRNPQLLDRLVEEYCKPYRAAGKGNSHQEDEEEVYGGDGTGAQPHVDGVFQSEQQIVGLSPADDDSSREASETVQCEGTKSNGTTVVSGKVVGKSGRGWSGNGTGNLPNGNTNSTRQTAGNPARAVSAFDMEDLLRGDEQSKESSSQPPPLDTITLGMPRSFSVSNEGEPESADAPAILATSHYPPAETSKHSPSTPALFADLPKTFFVIDRNNRLVEVTSTVTASATEHPRRQSHPTAASTVAKTHSPSTHYGKTTAPSPRTDLARSPQEGISPGSQRLPNDAPPTPRELRLLAELRDIRREQRLYQSTVMSKLDAILQYLDARETDAPEPASGTQVAAAGKKHSFRISKVASKPK</sequence>
<keyword evidence="3" id="KW-1185">Reference proteome</keyword>
<dbReference type="Proteomes" id="UP001377567">
    <property type="component" value="Unassembled WGS sequence"/>
</dbReference>
<feature type="compositionally biased region" description="Low complexity" evidence="1">
    <location>
        <begin position="183"/>
        <end position="193"/>
    </location>
</feature>
<organism evidence="2 3">
    <name type="scientific">Maudiozyma humilis</name>
    <name type="common">Sour dough yeast</name>
    <name type="synonym">Kazachstania humilis</name>
    <dbReference type="NCBI Taxonomy" id="51915"/>
    <lineage>
        <taxon>Eukaryota</taxon>
        <taxon>Fungi</taxon>
        <taxon>Dikarya</taxon>
        <taxon>Ascomycota</taxon>
        <taxon>Saccharomycotina</taxon>
        <taxon>Saccharomycetes</taxon>
        <taxon>Saccharomycetales</taxon>
        <taxon>Saccharomycetaceae</taxon>
        <taxon>Maudiozyma</taxon>
    </lineage>
</organism>
<evidence type="ECO:0000313" key="2">
    <source>
        <dbReference type="EMBL" id="GMM57342.1"/>
    </source>
</evidence>
<accession>A0AAV5S221</accession>
<feature type="region of interest" description="Disordered" evidence="1">
    <location>
        <begin position="301"/>
        <end position="366"/>
    </location>
</feature>
<feature type="compositionally biased region" description="Polar residues" evidence="1">
    <location>
        <begin position="150"/>
        <end position="160"/>
    </location>
</feature>
<feature type="region of interest" description="Disordered" evidence="1">
    <location>
        <begin position="137"/>
        <end position="198"/>
    </location>
</feature>
<evidence type="ECO:0000256" key="1">
    <source>
        <dbReference type="SAM" id="MobiDB-lite"/>
    </source>
</evidence>
<feature type="region of interest" description="Disordered" evidence="1">
    <location>
        <begin position="405"/>
        <end position="435"/>
    </location>
</feature>
<gene>
    <name evidence="2" type="ORF">DAKH74_039580</name>
</gene>
<proteinExistence type="predicted"/>